<keyword evidence="1" id="KW-1133">Transmembrane helix</keyword>
<evidence type="ECO:0000256" key="1">
    <source>
        <dbReference type="SAM" id="Phobius"/>
    </source>
</evidence>
<feature type="transmembrane region" description="Helical" evidence="1">
    <location>
        <begin position="7"/>
        <end position="32"/>
    </location>
</feature>
<protein>
    <submittedName>
        <fullName evidence="2">DUF368 domain-containing protein</fullName>
    </submittedName>
</protein>
<name>A0A368BP66_9GAMM</name>
<gene>
    <name evidence="2" type="ORF">DBW98_01170</name>
</gene>
<keyword evidence="1" id="KW-0472">Membrane</keyword>
<feature type="transmembrane region" description="Helical" evidence="1">
    <location>
        <begin position="123"/>
        <end position="140"/>
    </location>
</feature>
<dbReference type="Proteomes" id="UP000253032">
    <property type="component" value="Unassembled WGS sequence"/>
</dbReference>
<reference evidence="2 3" key="1">
    <citation type="journal article" date="2018" name="Microbiome">
        <title>Fine metagenomic profile of the Mediterranean stratified and mixed water columns revealed by assembly and recruitment.</title>
        <authorList>
            <person name="Haro-Moreno J.M."/>
            <person name="Lopez-Perez M."/>
            <person name="De La Torre J.R."/>
            <person name="Picazo A."/>
            <person name="Camacho A."/>
            <person name="Rodriguez-Valera F."/>
        </authorList>
    </citation>
    <scope>NUCLEOTIDE SEQUENCE [LARGE SCALE GENOMIC DNA]</scope>
    <source>
        <strain evidence="2">MED-G84</strain>
    </source>
</reference>
<feature type="transmembrane region" description="Helical" evidence="1">
    <location>
        <begin position="192"/>
        <end position="217"/>
    </location>
</feature>
<proteinExistence type="predicted"/>
<dbReference type="PANTHER" id="PTHR37308:SF1">
    <property type="entry name" value="POLYPRENYL-PHOSPHATE TRANSPORTER"/>
    <property type="match status" value="1"/>
</dbReference>
<feature type="transmembrane region" description="Helical" evidence="1">
    <location>
        <begin position="152"/>
        <end position="180"/>
    </location>
</feature>
<organism evidence="2 3">
    <name type="scientific">SAR86 cluster bacterium</name>
    <dbReference type="NCBI Taxonomy" id="2030880"/>
    <lineage>
        <taxon>Bacteria</taxon>
        <taxon>Pseudomonadati</taxon>
        <taxon>Pseudomonadota</taxon>
        <taxon>Gammaproteobacteria</taxon>
        <taxon>SAR86 cluster</taxon>
    </lineage>
</organism>
<accession>A0A368BP66</accession>
<keyword evidence="1" id="KW-0812">Transmembrane</keyword>
<dbReference type="AlphaFoldDB" id="A0A368BP66"/>
<dbReference type="PANTHER" id="PTHR37308">
    <property type="entry name" value="INTEGRAL MEMBRANE PROTEIN"/>
    <property type="match status" value="1"/>
</dbReference>
<dbReference type="Pfam" id="PF04018">
    <property type="entry name" value="VCA0040-like"/>
    <property type="match status" value="1"/>
</dbReference>
<comment type="caution">
    <text evidence="2">The sequence shown here is derived from an EMBL/GenBank/DDBJ whole genome shotgun (WGS) entry which is preliminary data.</text>
</comment>
<feature type="transmembrane region" description="Helical" evidence="1">
    <location>
        <begin position="94"/>
        <end position="111"/>
    </location>
</feature>
<evidence type="ECO:0000313" key="2">
    <source>
        <dbReference type="EMBL" id="RCL39093.1"/>
    </source>
</evidence>
<evidence type="ECO:0000313" key="3">
    <source>
        <dbReference type="Proteomes" id="UP000253032"/>
    </source>
</evidence>
<dbReference type="InterPro" id="IPR007163">
    <property type="entry name" value="VCA0040-like"/>
</dbReference>
<sequence>MNDQIRYSLAGFCMGIAELIPGISGATVAVIFKIYPNLISILSKLRINNLSFNFLSLSKTFQFKVSLPLIVSMLAAIILCSNLINFLISNYETTFLFFLGWLMIFLSIYTADFFKALFQRPKLMLFLFAGILIGLGLQKLSFGSGEITTMYLFIAGLAAFSFFLIPGISGSAMLVVLGVYAPVIQGIANFNLNLLIPFACGCLFSLLILPKLIFNLYSKNEQNLTYVFSGLIFSSGFLLL</sequence>
<dbReference type="EMBL" id="QOPC01000004">
    <property type="protein sequence ID" value="RCL39093.1"/>
    <property type="molecule type" value="Genomic_DNA"/>
</dbReference>
<feature type="transmembrane region" description="Helical" evidence="1">
    <location>
        <begin position="67"/>
        <end position="88"/>
    </location>
</feature>